<dbReference type="Gene3D" id="1.10.600.10">
    <property type="entry name" value="Farnesyl Diphosphate Synthase"/>
    <property type="match status" value="1"/>
</dbReference>
<comment type="similarity">
    <text evidence="2">Belongs to the FPP/GGPP synthase family.</text>
</comment>
<protein>
    <submittedName>
        <fullName evidence="7">Farnesyl diphosphate synthase</fullName>
        <ecNumber evidence="7">2.5.1.10</ecNumber>
    </submittedName>
</protein>
<dbReference type="PANTHER" id="PTHR43281">
    <property type="entry name" value="FARNESYL DIPHOSPHATE SYNTHASE"/>
    <property type="match status" value="1"/>
</dbReference>
<dbReference type="GO" id="GO:0004337">
    <property type="term" value="F:(2E,6E)-farnesyl diphosphate synthase activity"/>
    <property type="evidence" value="ECO:0007669"/>
    <property type="project" value="UniProtKB-EC"/>
</dbReference>
<evidence type="ECO:0000256" key="1">
    <source>
        <dbReference type="ARBA" id="ARBA00001946"/>
    </source>
</evidence>
<sequence length="69" mass="7460">MVEVADRDRLAMVSELAMASGVAGMCGGQALDLEAEGRQVNLEQLERIHRHKTGAFDSCSRSSGRIERG</sequence>
<dbReference type="Proteomes" id="UP000310719">
    <property type="component" value="Chromosome"/>
</dbReference>
<comment type="cofactor">
    <cofactor evidence="1">
        <name>Mg(2+)</name>
        <dbReference type="ChEBI" id="CHEBI:18420"/>
    </cofactor>
</comment>
<evidence type="ECO:0000256" key="2">
    <source>
        <dbReference type="ARBA" id="ARBA00006706"/>
    </source>
</evidence>
<evidence type="ECO:0000256" key="4">
    <source>
        <dbReference type="ARBA" id="ARBA00022723"/>
    </source>
</evidence>
<evidence type="ECO:0000256" key="6">
    <source>
        <dbReference type="ARBA" id="ARBA00023229"/>
    </source>
</evidence>
<dbReference type="EMBL" id="LR590464">
    <property type="protein sequence ID" value="VTP64525.1"/>
    <property type="molecule type" value="Genomic_DNA"/>
</dbReference>
<dbReference type="SUPFAM" id="SSF48576">
    <property type="entry name" value="Terpenoid synthases"/>
    <property type="match status" value="1"/>
</dbReference>
<dbReference type="PANTHER" id="PTHR43281:SF1">
    <property type="entry name" value="FARNESYL DIPHOSPHATE SYNTHASE"/>
    <property type="match status" value="1"/>
</dbReference>
<accession>A0A4U9HL63</accession>
<evidence type="ECO:0000313" key="8">
    <source>
        <dbReference type="Proteomes" id="UP000310719"/>
    </source>
</evidence>
<keyword evidence="4" id="KW-0479">Metal-binding</keyword>
<gene>
    <name evidence="7" type="primary">ispA_3</name>
    <name evidence="7" type="ORF">NCTC13032_01524</name>
</gene>
<evidence type="ECO:0000256" key="5">
    <source>
        <dbReference type="ARBA" id="ARBA00022842"/>
    </source>
</evidence>
<evidence type="ECO:0000256" key="3">
    <source>
        <dbReference type="ARBA" id="ARBA00022679"/>
    </source>
</evidence>
<reference evidence="7 8" key="1">
    <citation type="submission" date="2019-05" db="EMBL/GenBank/DDBJ databases">
        <authorList>
            <consortium name="Pathogen Informatics"/>
        </authorList>
    </citation>
    <scope>NUCLEOTIDE SEQUENCE [LARGE SCALE GENOMIC DNA]</scope>
    <source>
        <strain evidence="7 8">NCTC13032</strain>
    </source>
</reference>
<dbReference type="InterPro" id="IPR008949">
    <property type="entry name" value="Isoprenoid_synthase_dom_sf"/>
</dbReference>
<dbReference type="AlphaFoldDB" id="A0A4U9HL63"/>
<organism evidence="7 8">
    <name type="scientific">Leclercia adecarboxylata</name>
    <dbReference type="NCBI Taxonomy" id="83655"/>
    <lineage>
        <taxon>Bacteria</taxon>
        <taxon>Pseudomonadati</taxon>
        <taxon>Pseudomonadota</taxon>
        <taxon>Gammaproteobacteria</taxon>
        <taxon>Enterobacterales</taxon>
        <taxon>Enterobacteriaceae</taxon>
        <taxon>Leclercia</taxon>
    </lineage>
</organism>
<dbReference type="GO" id="GO:0008299">
    <property type="term" value="P:isoprenoid biosynthetic process"/>
    <property type="evidence" value="ECO:0007669"/>
    <property type="project" value="UniProtKB-KW"/>
</dbReference>
<keyword evidence="5" id="KW-0460">Magnesium</keyword>
<evidence type="ECO:0000313" key="7">
    <source>
        <dbReference type="EMBL" id="VTP64525.1"/>
    </source>
</evidence>
<proteinExistence type="inferred from homology"/>
<dbReference type="EC" id="2.5.1.10" evidence="7"/>
<keyword evidence="3 7" id="KW-0808">Transferase</keyword>
<dbReference type="GO" id="GO:0046872">
    <property type="term" value="F:metal ion binding"/>
    <property type="evidence" value="ECO:0007669"/>
    <property type="project" value="UniProtKB-KW"/>
</dbReference>
<keyword evidence="6" id="KW-0414">Isoprene biosynthesis</keyword>
<name>A0A4U9HL63_9ENTR</name>